<dbReference type="InterPro" id="IPR000953">
    <property type="entry name" value="Chromo/chromo_shadow_dom"/>
</dbReference>
<dbReference type="AlphaFoldDB" id="A0A183U144"/>
<evidence type="ECO:0000256" key="1">
    <source>
        <dbReference type="SAM" id="MobiDB-lite"/>
    </source>
</evidence>
<feature type="domain" description="Chromo" evidence="2">
    <location>
        <begin position="15"/>
        <end position="64"/>
    </location>
</feature>
<dbReference type="Gene3D" id="2.40.50.40">
    <property type="match status" value="1"/>
</dbReference>
<proteinExistence type="predicted"/>
<organism evidence="4 5">
    <name type="scientific">Toxocara canis</name>
    <name type="common">Canine roundworm</name>
    <dbReference type="NCBI Taxonomy" id="6265"/>
    <lineage>
        <taxon>Eukaryota</taxon>
        <taxon>Metazoa</taxon>
        <taxon>Ecdysozoa</taxon>
        <taxon>Nematoda</taxon>
        <taxon>Chromadorea</taxon>
        <taxon>Rhabditida</taxon>
        <taxon>Spirurina</taxon>
        <taxon>Ascaridomorpha</taxon>
        <taxon>Ascaridoidea</taxon>
        <taxon>Toxocaridae</taxon>
        <taxon>Toxocara</taxon>
    </lineage>
</organism>
<evidence type="ECO:0000313" key="4">
    <source>
        <dbReference type="Proteomes" id="UP000050794"/>
    </source>
</evidence>
<gene>
    <name evidence="3" type="ORF">TCNE_LOCUS2214</name>
</gene>
<dbReference type="WBParaSite" id="TCNE_0000221401-mRNA-1">
    <property type="protein sequence ID" value="TCNE_0000221401-mRNA-1"/>
    <property type="gene ID" value="TCNE_0000221401"/>
</dbReference>
<dbReference type="CDD" id="cd00024">
    <property type="entry name" value="CD_CSD"/>
    <property type="match status" value="1"/>
</dbReference>
<evidence type="ECO:0000313" key="3">
    <source>
        <dbReference type="EMBL" id="VDM27680.1"/>
    </source>
</evidence>
<dbReference type="Pfam" id="PF00385">
    <property type="entry name" value="Chromo"/>
    <property type="match status" value="1"/>
</dbReference>
<accession>A0A183U144</accession>
<protein>
    <submittedName>
        <fullName evidence="5">Chromo domain-containing protein</fullName>
    </submittedName>
</protein>
<dbReference type="InterPro" id="IPR016197">
    <property type="entry name" value="Chromo-like_dom_sf"/>
</dbReference>
<evidence type="ECO:0000313" key="5">
    <source>
        <dbReference type="WBParaSite" id="TCNE_0000221401-mRNA-1"/>
    </source>
</evidence>
<dbReference type="SMART" id="SM00298">
    <property type="entry name" value="CHROMO"/>
    <property type="match status" value="2"/>
</dbReference>
<dbReference type="Proteomes" id="UP000050794">
    <property type="component" value="Unassembled WGS sequence"/>
</dbReference>
<dbReference type="EMBL" id="UYWY01002092">
    <property type="protein sequence ID" value="VDM27680.1"/>
    <property type="molecule type" value="Genomic_DNA"/>
</dbReference>
<reference evidence="5" key="1">
    <citation type="submission" date="2016-06" db="UniProtKB">
        <authorList>
            <consortium name="WormBaseParasite"/>
        </authorList>
    </citation>
    <scope>IDENTIFICATION</scope>
</reference>
<name>A0A183U144_TOXCA</name>
<dbReference type="SUPFAM" id="SSF54160">
    <property type="entry name" value="Chromo domain-like"/>
    <property type="match status" value="2"/>
</dbReference>
<dbReference type="PROSITE" id="PS50013">
    <property type="entry name" value="CHROMO_2"/>
    <property type="match status" value="1"/>
</dbReference>
<reference evidence="3 4" key="2">
    <citation type="submission" date="2018-11" db="EMBL/GenBank/DDBJ databases">
        <authorList>
            <consortium name="Pathogen Informatics"/>
        </authorList>
    </citation>
    <scope>NUCLEOTIDE SEQUENCE [LARGE SCALE GENOMIC DNA]</scope>
</reference>
<feature type="region of interest" description="Disordered" evidence="1">
    <location>
        <begin position="75"/>
        <end position="102"/>
    </location>
</feature>
<sequence length="186" mass="21845">MSYAEINDELPPNNCKVERIIGYRYNKTLACDEYLVKWDGFPEEESTWQSVSDLSHARVALKQFLGDVIRRRARDPALPYPDSDSDSELAALPSEDEDTEDDRIKRVFPKCEDCGITKGWKPKRILGAQLERRPYTYFVEYMGKKRKEHIYVGYMYAKYPKMVEAFHKRIGEPLQFEGSYKHKHAH</sequence>
<keyword evidence="4" id="KW-1185">Reference proteome</keyword>
<dbReference type="InterPro" id="IPR023780">
    <property type="entry name" value="Chromo_domain"/>
</dbReference>
<evidence type="ECO:0000259" key="2">
    <source>
        <dbReference type="PROSITE" id="PS50013"/>
    </source>
</evidence>